<organism evidence="2 3">
    <name type="scientific">Hymenobacter mucosus</name>
    <dbReference type="NCBI Taxonomy" id="1411120"/>
    <lineage>
        <taxon>Bacteria</taxon>
        <taxon>Pseudomonadati</taxon>
        <taxon>Bacteroidota</taxon>
        <taxon>Cytophagia</taxon>
        <taxon>Cytophagales</taxon>
        <taxon>Hymenobacteraceae</taxon>
        <taxon>Hymenobacter</taxon>
    </lineage>
</organism>
<keyword evidence="1" id="KW-1133">Transmembrane helix</keyword>
<reference evidence="3" key="1">
    <citation type="submission" date="2017-06" db="EMBL/GenBank/DDBJ databases">
        <authorList>
            <person name="Varghese N."/>
            <person name="Submissions S."/>
        </authorList>
    </citation>
    <scope>NUCLEOTIDE SEQUENCE [LARGE SCALE GENOMIC DNA]</scope>
    <source>
        <strain evidence="3">DSM 28041</strain>
    </source>
</reference>
<accession>A0A238WSJ6</accession>
<dbReference type="Proteomes" id="UP000198310">
    <property type="component" value="Unassembled WGS sequence"/>
</dbReference>
<dbReference type="EMBL" id="FZNS01000003">
    <property type="protein sequence ID" value="SNR49495.1"/>
    <property type="molecule type" value="Genomic_DNA"/>
</dbReference>
<evidence type="ECO:0000256" key="1">
    <source>
        <dbReference type="SAM" id="Phobius"/>
    </source>
</evidence>
<dbReference type="RefSeq" id="WP_089332166.1">
    <property type="nucleotide sequence ID" value="NZ_FZNS01000003.1"/>
</dbReference>
<keyword evidence="1" id="KW-0472">Membrane</keyword>
<evidence type="ECO:0000313" key="3">
    <source>
        <dbReference type="Proteomes" id="UP000198310"/>
    </source>
</evidence>
<feature type="transmembrane region" description="Helical" evidence="1">
    <location>
        <begin position="12"/>
        <end position="30"/>
    </location>
</feature>
<keyword evidence="3" id="KW-1185">Reference proteome</keyword>
<protein>
    <submittedName>
        <fullName evidence="2">Uncharacterized protein</fullName>
    </submittedName>
</protein>
<sequence length="88" mass="9898">MKRFWDPGLGRTILFSLALVTFVIASYQTLAVGKMDGLYRNYWLFMLSFGFLISYRYLKQRAKEAAAAAEAAQKAAAPARKKTGGKKR</sequence>
<evidence type="ECO:0000313" key="2">
    <source>
        <dbReference type="EMBL" id="SNR49495.1"/>
    </source>
</evidence>
<feature type="transmembrane region" description="Helical" evidence="1">
    <location>
        <begin position="42"/>
        <end position="58"/>
    </location>
</feature>
<name>A0A238WSJ6_9BACT</name>
<gene>
    <name evidence="2" type="ORF">SAMN06269173_10341</name>
</gene>
<proteinExistence type="predicted"/>
<keyword evidence="1" id="KW-0812">Transmembrane</keyword>
<dbReference type="AlphaFoldDB" id="A0A238WSJ6"/>